<dbReference type="PATRIC" id="fig|220754.4.peg.2632"/>
<dbReference type="AlphaFoldDB" id="A0A0C2VNB1"/>
<dbReference type="EC" id="2.5.1.10" evidence="3"/>
<dbReference type="InterPro" id="IPR008949">
    <property type="entry name" value="Isoprenoid_synthase_dom_sf"/>
</dbReference>
<dbReference type="PROSITE" id="PS00723">
    <property type="entry name" value="POLYPRENYL_SYNTHASE_1"/>
    <property type="match status" value="1"/>
</dbReference>
<name>A0A0C2VNB1_9BACL</name>
<dbReference type="EMBL" id="JXRR01000017">
    <property type="protein sequence ID" value="KIL45941.1"/>
    <property type="molecule type" value="Genomic_DNA"/>
</dbReference>
<organism evidence="13 14">
    <name type="scientific">Jeotgalibacillus campisalis</name>
    <dbReference type="NCBI Taxonomy" id="220754"/>
    <lineage>
        <taxon>Bacteria</taxon>
        <taxon>Bacillati</taxon>
        <taxon>Bacillota</taxon>
        <taxon>Bacilli</taxon>
        <taxon>Bacillales</taxon>
        <taxon>Caryophanaceae</taxon>
        <taxon>Jeotgalibacillus</taxon>
    </lineage>
</organism>
<keyword evidence="6" id="KW-0479">Metal-binding</keyword>
<comment type="similarity">
    <text evidence="2 12">Belongs to the FPP/GGPP synthase family.</text>
</comment>
<keyword evidence="7" id="KW-0460">Magnesium</keyword>
<dbReference type="InterPro" id="IPR033749">
    <property type="entry name" value="Polyprenyl_synt_CS"/>
</dbReference>
<dbReference type="Pfam" id="PF00348">
    <property type="entry name" value="polyprenyl_synt"/>
    <property type="match status" value="1"/>
</dbReference>
<sequence length="292" mass="32234">MIPLEDFIDKYKKKIELELSKEMDRQDAPDSLKKAMKYSLDAGGKRIRPLLVLATMSAFEKDCERGMKTAAALEMIHTYSLIHDDLPSMDDDDLRRGKPTNHIVFGEALAILAGDALLTQSFSLISSSDLSSDQKIRIISELAKSSGPEGMVGGQVADIEGENKQLSIDQLESIHLRKTGRLLQFAVLAGGIMSEATAAQLHHLEQYALHIGLAFQIRDDILDVEGEEEEIGKPVGSDQSRNKSTYPALLGMDKAKQKLEFHILEAKKSLSALQFEQSLLHSIADMIAKRSS</sequence>
<dbReference type="Proteomes" id="UP000031972">
    <property type="component" value="Unassembled WGS sequence"/>
</dbReference>
<evidence type="ECO:0000256" key="12">
    <source>
        <dbReference type="RuleBase" id="RU004466"/>
    </source>
</evidence>
<evidence type="ECO:0000313" key="13">
    <source>
        <dbReference type="EMBL" id="KIL45941.1"/>
    </source>
</evidence>
<evidence type="ECO:0000256" key="7">
    <source>
        <dbReference type="ARBA" id="ARBA00022842"/>
    </source>
</evidence>
<protein>
    <recommendedName>
        <fullName evidence="4">Farnesyl diphosphate synthase</fullName>
        <ecNumber evidence="3">2.5.1.10</ecNumber>
    </recommendedName>
    <alternativeName>
        <fullName evidence="10">(2E,6E)-farnesyl diphosphate synthase</fullName>
    </alternativeName>
    <alternativeName>
        <fullName evidence="9">Geranyltranstransferase</fullName>
    </alternativeName>
</protein>
<dbReference type="RefSeq" id="WP_041059169.1">
    <property type="nucleotide sequence ID" value="NZ_JXRR01000017.1"/>
</dbReference>
<proteinExistence type="inferred from homology"/>
<dbReference type="FunFam" id="1.10.600.10:FF:000001">
    <property type="entry name" value="Geranylgeranyl diphosphate synthase"/>
    <property type="match status" value="1"/>
</dbReference>
<evidence type="ECO:0000313" key="14">
    <source>
        <dbReference type="Proteomes" id="UP000031972"/>
    </source>
</evidence>
<comment type="cofactor">
    <cofactor evidence="1">
        <name>Mg(2+)</name>
        <dbReference type="ChEBI" id="CHEBI:18420"/>
    </cofactor>
</comment>
<evidence type="ECO:0000256" key="1">
    <source>
        <dbReference type="ARBA" id="ARBA00001946"/>
    </source>
</evidence>
<keyword evidence="14" id="KW-1185">Reference proteome</keyword>
<dbReference type="NCBIfam" id="NF045485">
    <property type="entry name" value="FPPsyn"/>
    <property type="match status" value="1"/>
</dbReference>
<dbReference type="SUPFAM" id="SSF48576">
    <property type="entry name" value="Terpenoid synthases"/>
    <property type="match status" value="1"/>
</dbReference>
<evidence type="ECO:0000256" key="8">
    <source>
        <dbReference type="ARBA" id="ARBA00023229"/>
    </source>
</evidence>
<dbReference type="GO" id="GO:0016114">
    <property type="term" value="P:terpenoid biosynthetic process"/>
    <property type="evidence" value="ECO:0007669"/>
    <property type="project" value="UniProtKB-ARBA"/>
</dbReference>
<evidence type="ECO:0000256" key="6">
    <source>
        <dbReference type="ARBA" id="ARBA00022723"/>
    </source>
</evidence>
<dbReference type="GO" id="GO:0004337">
    <property type="term" value="F:(2E,6E)-farnesyl diphosphate synthase activity"/>
    <property type="evidence" value="ECO:0007669"/>
    <property type="project" value="UniProtKB-EC"/>
</dbReference>
<dbReference type="PROSITE" id="PS00444">
    <property type="entry name" value="POLYPRENYL_SYNTHASE_2"/>
    <property type="match status" value="1"/>
</dbReference>
<evidence type="ECO:0000256" key="10">
    <source>
        <dbReference type="ARBA" id="ARBA00032873"/>
    </source>
</evidence>
<comment type="catalytic activity">
    <reaction evidence="11">
        <text>isopentenyl diphosphate + (2E)-geranyl diphosphate = (2E,6E)-farnesyl diphosphate + diphosphate</text>
        <dbReference type="Rhea" id="RHEA:19361"/>
        <dbReference type="ChEBI" id="CHEBI:33019"/>
        <dbReference type="ChEBI" id="CHEBI:58057"/>
        <dbReference type="ChEBI" id="CHEBI:128769"/>
        <dbReference type="ChEBI" id="CHEBI:175763"/>
        <dbReference type="EC" id="2.5.1.10"/>
    </reaction>
</comment>
<dbReference type="SFLD" id="SFLDG01017">
    <property type="entry name" value="Polyprenyl_Transferase_Like"/>
    <property type="match status" value="1"/>
</dbReference>
<dbReference type="InterPro" id="IPR053378">
    <property type="entry name" value="Prenyl_diphosphate_synthase"/>
</dbReference>
<gene>
    <name evidence="13" type="ORF">KR50_26160</name>
</gene>
<dbReference type="GO" id="GO:0005737">
    <property type="term" value="C:cytoplasm"/>
    <property type="evidence" value="ECO:0007669"/>
    <property type="project" value="UniProtKB-ARBA"/>
</dbReference>
<keyword evidence="5 12" id="KW-0808">Transferase</keyword>
<dbReference type="GO" id="GO:0046872">
    <property type="term" value="F:metal ion binding"/>
    <property type="evidence" value="ECO:0007669"/>
    <property type="project" value="UniProtKB-KW"/>
</dbReference>
<keyword evidence="8" id="KW-0414">Isoprene biosynthesis</keyword>
<comment type="caution">
    <text evidence="13">The sequence shown here is derived from an EMBL/GenBank/DDBJ whole genome shotgun (WGS) entry which is preliminary data.</text>
</comment>
<evidence type="ECO:0000256" key="2">
    <source>
        <dbReference type="ARBA" id="ARBA00006706"/>
    </source>
</evidence>
<dbReference type="InterPro" id="IPR000092">
    <property type="entry name" value="Polyprenyl_synt"/>
</dbReference>
<evidence type="ECO:0000256" key="11">
    <source>
        <dbReference type="ARBA" id="ARBA00049399"/>
    </source>
</evidence>
<evidence type="ECO:0000256" key="4">
    <source>
        <dbReference type="ARBA" id="ARBA00015100"/>
    </source>
</evidence>
<dbReference type="PANTHER" id="PTHR43281:SF1">
    <property type="entry name" value="FARNESYL DIPHOSPHATE SYNTHASE"/>
    <property type="match status" value="1"/>
</dbReference>
<dbReference type="CDD" id="cd00685">
    <property type="entry name" value="Trans_IPPS_HT"/>
    <property type="match status" value="1"/>
</dbReference>
<dbReference type="PANTHER" id="PTHR43281">
    <property type="entry name" value="FARNESYL DIPHOSPHATE SYNTHASE"/>
    <property type="match status" value="1"/>
</dbReference>
<evidence type="ECO:0000256" key="9">
    <source>
        <dbReference type="ARBA" id="ARBA00032380"/>
    </source>
</evidence>
<evidence type="ECO:0000256" key="3">
    <source>
        <dbReference type="ARBA" id="ARBA00012439"/>
    </source>
</evidence>
<reference evidence="13 14" key="1">
    <citation type="submission" date="2015-01" db="EMBL/GenBank/DDBJ databases">
        <title>Jeotgalibacillus campisalis genome sequencing.</title>
        <authorList>
            <person name="Goh K.M."/>
            <person name="Chan K.-G."/>
            <person name="Yaakop A.S."/>
            <person name="Ee R."/>
            <person name="Gan H.M."/>
            <person name="Chan C.S."/>
        </authorList>
    </citation>
    <scope>NUCLEOTIDE SEQUENCE [LARGE SCALE GENOMIC DNA]</scope>
    <source>
        <strain evidence="13 14">SF-57</strain>
    </source>
</reference>
<dbReference type="SFLD" id="SFLDS00005">
    <property type="entry name" value="Isoprenoid_Synthase_Type_I"/>
    <property type="match status" value="1"/>
</dbReference>
<accession>A0A0C2VNB1</accession>
<dbReference type="OrthoDB" id="9805316at2"/>
<evidence type="ECO:0000256" key="5">
    <source>
        <dbReference type="ARBA" id="ARBA00022679"/>
    </source>
</evidence>
<dbReference type="Gene3D" id="1.10.600.10">
    <property type="entry name" value="Farnesyl Diphosphate Synthase"/>
    <property type="match status" value="1"/>
</dbReference>